<dbReference type="STRING" id="555512.SAMN04487993_10517"/>
<feature type="transmembrane region" description="Helical" evidence="1">
    <location>
        <begin position="88"/>
        <end position="108"/>
    </location>
</feature>
<dbReference type="AlphaFoldDB" id="A0A1G8UT90"/>
<gene>
    <name evidence="2" type="ORF">SAMN04487993_10517</name>
</gene>
<feature type="transmembrane region" description="Helical" evidence="1">
    <location>
        <begin position="43"/>
        <end position="68"/>
    </location>
</feature>
<evidence type="ECO:0000313" key="3">
    <source>
        <dbReference type="Proteomes" id="UP000199093"/>
    </source>
</evidence>
<dbReference type="OrthoDB" id="582407at2"/>
<keyword evidence="1" id="KW-1133">Transmembrane helix</keyword>
<keyword evidence="1" id="KW-0812">Transmembrane</keyword>
<keyword evidence="3" id="KW-1185">Reference proteome</keyword>
<accession>A0A1G8UT90</accession>
<protein>
    <submittedName>
        <fullName evidence="2">Uncharacterized protein</fullName>
    </submittedName>
</protein>
<feature type="transmembrane region" description="Helical" evidence="1">
    <location>
        <begin position="6"/>
        <end position="31"/>
    </location>
</feature>
<keyword evidence="1" id="KW-0472">Membrane</keyword>
<proteinExistence type="predicted"/>
<organism evidence="2 3">
    <name type="scientific">Salipiger marinus</name>
    <dbReference type="NCBI Taxonomy" id="555512"/>
    <lineage>
        <taxon>Bacteria</taxon>
        <taxon>Pseudomonadati</taxon>
        <taxon>Pseudomonadota</taxon>
        <taxon>Alphaproteobacteria</taxon>
        <taxon>Rhodobacterales</taxon>
        <taxon>Roseobacteraceae</taxon>
        <taxon>Salipiger</taxon>
    </lineage>
</organism>
<reference evidence="3" key="1">
    <citation type="submission" date="2016-10" db="EMBL/GenBank/DDBJ databases">
        <authorList>
            <person name="Varghese N."/>
            <person name="Submissions S."/>
        </authorList>
    </citation>
    <scope>NUCLEOTIDE SEQUENCE [LARGE SCALE GENOMIC DNA]</scope>
    <source>
        <strain evidence="3">DSM 26424</strain>
    </source>
</reference>
<evidence type="ECO:0000256" key="1">
    <source>
        <dbReference type="SAM" id="Phobius"/>
    </source>
</evidence>
<evidence type="ECO:0000313" key="2">
    <source>
        <dbReference type="EMBL" id="SDJ57072.1"/>
    </source>
</evidence>
<dbReference type="EMBL" id="FNEJ01000051">
    <property type="protein sequence ID" value="SDJ57072.1"/>
    <property type="molecule type" value="Genomic_DNA"/>
</dbReference>
<name>A0A1G8UT90_9RHOB</name>
<dbReference type="Proteomes" id="UP000199093">
    <property type="component" value="Unassembled WGS sequence"/>
</dbReference>
<sequence>MSRTTILTVCLTMILALGIAALALAPTPILLDDRWMGGLLEHVLSFALLMVPAALLRPAWLIWLWPTAAVYAGGLELLQPQFGRNGAPLHWVSSCFGLTLITLSTWLVQGVMELSRAMHADTPEDSRPEDGI</sequence>
<dbReference type="RefSeq" id="WP_089852486.1">
    <property type="nucleotide sequence ID" value="NZ_FNEJ01000051.1"/>
</dbReference>